<protein>
    <recommendedName>
        <fullName evidence="3">Exonuclease domain-containing protein</fullName>
    </recommendedName>
</protein>
<dbReference type="GO" id="GO:0003676">
    <property type="term" value="F:nucleic acid binding"/>
    <property type="evidence" value="ECO:0007669"/>
    <property type="project" value="InterPro"/>
</dbReference>
<accession>A0A6C0KXM6</accession>
<dbReference type="InterPro" id="IPR036397">
    <property type="entry name" value="RNaseH_sf"/>
</dbReference>
<evidence type="ECO:0000313" key="2">
    <source>
        <dbReference type="EMBL" id="QHU21430.1"/>
    </source>
</evidence>
<dbReference type="AlphaFoldDB" id="A0A6C0KXM6"/>
<name>A0A6C0KXM6_9ZZZZ</name>
<evidence type="ECO:0000256" key="1">
    <source>
        <dbReference type="SAM" id="MobiDB-lite"/>
    </source>
</evidence>
<reference evidence="2" key="1">
    <citation type="journal article" date="2020" name="Nature">
        <title>Giant virus diversity and host interactions through global metagenomics.</title>
        <authorList>
            <person name="Schulz F."/>
            <person name="Roux S."/>
            <person name="Paez-Espino D."/>
            <person name="Jungbluth S."/>
            <person name="Walsh D.A."/>
            <person name="Denef V.J."/>
            <person name="McMahon K.D."/>
            <person name="Konstantinidis K.T."/>
            <person name="Eloe-Fadrosh E.A."/>
            <person name="Kyrpides N.C."/>
            <person name="Woyke T."/>
        </authorList>
    </citation>
    <scope>NUCLEOTIDE SEQUENCE</scope>
    <source>
        <strain evidence="2">GVMAG-S-3300013094-109</strain>
    </source>
</reference>
<dbReference type="CDD" id="cd06127">
    <property type="entry name" value="DEDDh"/>
    <property type="match status" value="1"/>
</dbReference>
<organism evidence="2">
    <name type="scientific">viral metagenome</name>
    <dbReference type="NCBI Taxonomy" id="1070528"/>
    <lineage>
        <taxon>unclassified sequences</taxon>
        <taxon>metagenomes</taxon>
        <taxon>organismal metagenomes</taxon>
    </lineage>
</organism>
<dbReference type="InterPro" id="IPR012337">
    <property type="entry name" value="RNaseH-like_sf"/>
</dbReference>
<dbReference type="SUPFAM" id="SSF53098">
    <property type="entry name" value="Ribonuclease H-like"/>
    <property type="match status" value="1"/>
</dbReference>
<sequence>MPLILVFDTETTGFTPLMTMPKTTYKERTASKAVETALFHSQVPDVRSWSKWSERWNNIIQISYILYDTDTNYFESVDEYVELPDELVEGFLSNESTHYTVRNALIELKNAKSRSEAKELRDVIHHFLEDFERADIVVGHNVEYDKNMVLAELMSLHLSTRDERYLNNFMKIQYSNKFICTAKRGIDECKIEMTGYNGKKYYKIPRLQELYMHLFGHLPVEEKLHNALNDVIVTFRCFYMVEYREDILGKNREIDRLIDSITPKPREEGLGLKLRNRIYKSNKNYKSKNKRKHKGKTKRRSHKK</sequence>
<feature type="region of interest" description="Disordered" evidence="1">
    <location>
        <begin position="278"/>
        <end position="304"/>
    </location>
</feature>
<dbReference type="EMBL" id="MN740990">
    <property type="protein sequence ID" value="QHU21430.1"/>
    <property type="molecule type" value="Genomic_DNA"/>
</dbReference>
<proteinExistence type="predicted"/>
<dbReference type="Gene3D" id="3.30.420.10">
    <property type="entry name" value="Ribonuclease H-like superfamily/Ribonuclease H"/>
    <property type="match status" value="1"/>
</dbReference>
<evidence type="ECO:0008006" key="3">
    <source>
        <dbReference type="Google" id="ProtNLM"/>
    </source>
</evidence>